<name>A0A0A9H2E6_ARUDO</name>
<reference evidence="1" key="2">
    <citation type="journal article" date="2015" name="Data Brief">
        <title>Shoot transcriptome of the giant reed, Arundo donax.</title>
        <authorList>
            <person name="Barrero R.A."/>
            <person name="Guerrero F.D."/>
            <person name="Moolhuijzen P."/>
            <person name="Goolsby J.A."/>
            <person name="Tidwell J."/>
            <person name="Bellgard S.E."/>
            <person name="Bellgard M.I."/>
        </authorList>
    </citation>
    <scope>NUCLEOTIDE SEQUENCE</scope>
    <source>
        <tissue evidence="1">Shoot tissue taken approximately 20 cm above the soil surface</tissue>
    </source>
</reference>
<proteinExistence type="predicted"/>
<reference evidence="1" key="1">
    <citation type="submission" date="2014-09" db="EMBL/GenBank/DDBJ databases">
        <authorList>
            <person name="Magalhaes I.L.F."/>
            <person name="Oliveira U."/>
            <person name="Santos F.R."/>
            <person name="Vidigal T.H.D.A."/>
            <person name="Brescovit A.D."/>
            <person name="Santos A.J."/>
        </authorList>
    </citation>
    <scope>NUCLEOTIDE SEQUENCE</scope>
    <source>
        <tissue evidence="1">Shoot tissue taken approximately 20 cm above the soil surface</tissue>
    </source>
</reference>
<organism evidence="1">
    <name type="scientific">Arundo donax</name>
    <name type="common">Giant reed</name>
    <name type="synonym">Donax arundinaceus</name>
    <dbReference type="NCBI Taxonomy" id="35708"/>
    <lineage>
        <taxon>Eukaryota</taxon>
        <taxon>Viridiplantae</taxon>
        <taxon>Streptophyta</taxon>
        <taxon>Embryophyta</taxon>
        <taxon>Tracheophyta</taxon>
        <taxon>Spermatophyta</taxon>
        <taxon>Magnoliopsida</taxon>
        <taxon>Liliopsida</taxon>
        <taxon>Poales</taxon>
        <taxon>Poaceae</taxon>
        <taxon>PACMAD clade</taxon>
        <taxon>Arundinoideae</taxon>
        <taxon>Arundineae</taxon>
        <taxon>Arundo</taxon>
    </lineage>
</organism>
<protein>
    <submittedName>
        <fullName evidence="1">Uncharacterized protein</fullName>
    </submittedName>
</protein>
<sequence length="13" mass="1032">MPAGGGAVAASGS</sequence>
<dbReference type="EMBL" id="GBRH01166954">
    <property type="protein sequence ID" value="JAE30942.1"/>
    <property type="molecule type" value="Transcribed_RNA"/>
</dbReference>
<evidence type="ECO:0000313" key="1">
    <source>
        <dbReference type="EMBL" id="JAE30942.1"/>
    </source>
</evidence>
<accession>A0A0A9H2E6</accession>